<dbReference type="InterPro" id="IPR036884">
    <property type="entry name" value="2Fe-2S-bd_dom_sf"/>
</dbReference>
<dbReference type="InterPro" id="IPR001041">
    <property type="entry name" value="2Fe-2S_ferredoxin-type"/>
</dbReference>
<dbReference type="Gene3D" id="1.10.150.120">
    <property type="entry name" value="[2Fe-2S]-binding domain"/>
    <property type="match status" value="1"/>
</dbReference>
<dbReference type="GO" id="GO:0046872">
    <property type="term" value="F:metal ion binding"/>
    <property type="evidence" value="ECO:0007669"/>
    <property type="project" value="UniProtKB-KW"/>
</dbReference>
<dbReference type="SUPFAM" id="SSF54292">
    <property type="entry name" value="2Fe-2S ferredoxin-like"/>
    <property type="match status" value="1"/>
</dbReference>
<feature type="domain" description="2Fe-2S ferredoxin-type" evidence="6">
    <location>
        <begin position="22"/>
        <end position="98"/>
    </location>
</feature>
<dbReference type="Pfam" id="PF00111">
    <property type="entry name" value="Fer2"/>
    <property type="match status" value="1"/>
</dbReference>
<dbReference type="InterPro" id="IPR006058">
    <property type="entry name" value="2Fe2S_fd_BS"/>
</dbReference>
<sequence length="182" mass="19562">MSEPDTETSPAAAEVPPGAFDTSIEFSLNGEKRHCRIDSSAVLLDMLRADFGCRGVRRSCERGVCGACTVLVDDVPVASCSTFAFAVDGAAVETVEGLADPDGTLSPQQRAFAECGGYQCGFCTSGMLMLTTGLLRREPRPDRGTIREWISSNTCRCTGYEMIMESVERAAELTVARDGERE</sequence>
<dbReference type="InterPro" id="IPR012675">
    <property type="entry name" value="Beta-grasp_dom_sf"/>
</dbReference>
<keyword evidence="5" id="KW-0411">Iron-sulfur</keyword>
<dbReference type="AlphaFoldDB" id="A0A846XJZ7"/>
<dbReference type="GO" id="GO:0016491">
    <property type="term" value="F:oxidoreductase activity"/>
    <property type="evidence" value="ECO:0007669"/>
    <property type="project" value="UniProtKB-KW"/>
</dbReference>
<evidence type="ECO:0000256" key="4">
    <source>
        <dbReference type="ARBA" id="ARBA00023004"/>
    </source>
</evidence>
<protein>
    <submittedName>
        <fullName evidence="7">(2Fe-2S)-binding protein</fullName>
    </submittedName>
</protein>
<comment type="caution">
    <text evidence="7">The sequence shown here is derived from an EMBL/GenBank/DDBJ whole genome shotgun (WGS) entry which is preliminary data.</text>
</comment>
<proteinExistence type="predicted"/>
<dbReference type="RefSeq" id="WP_084471199.1">
    <property type="nucleotide sequence ID" value="NZ_JAAXOO010000004.1"/>
</dbReference>
<keyword evidence="8" id="KW-1185">Reference proteome</keyword>
<dbReference type="Gene3D" id="3.10.20.30">
    <property type="match status" value="1"/>
</dbReference>
<dbReference type="GO" id="GO:0051537">
    <property type="term" value="F:2 iron, 2 sulfur cluster binding"/>
    <property type="evidence" value="ECO:0007669"/>
    <property type="project" value="UniProtKB-KW"/>
</dbReference>
<dbReference type="InterPro" id="IPR036010">
    <property type="entry name" value="2Fe-2S_ferredoxin-like_sf"/>
</dbReference>
<evidence type="ECO:0000256" key="1">
    <source>
        <dbReference type="ARBA" id="ARBA00022714"/>
    </source>
</evidence>
<dbReference type="InterPro" id="IPR002888">
    <property type="entry name" value="2Fe-2S-bd"/>
</dbReference>
<evidence type="ECO:0000259" key="6">
    <source>
        <dbReference type="PROSITE" id="PS51085"/>
    </source>
</evidence>
<dbReference type="SUPFAM" id="SSF47741">
    <property type="entry name" value="CO dehydrogenase ISP C-domain like"/>
    <property type="match status" value="1"/>
</dbReference>
<dbReference type="PROSITE" id="PS00197">
    <property type="entry name" value="2FE2S_FER_1"/>
    <property type="match status" value="1"/>
</dbReference>
<keyword evidence="4" id="KW-0408">Iron</keyword>
<accession>A0A846XJZ7</accession>
<dbReference type="Pfam" id="PF01799">
    <property type="entry name" value="Fer2_2"/>
    <property type="match status" value="1"/>
</dbReference>
<dbReference type="Proteomes" id="UP000565715">
    <property type="component" value="Unassembled WGS sequence"/>
</dbReference>
<organism evidence="7 8">
    <name type="scientific">Nocardia speluncae</name>
    <dbReference type="NCBI Taxonomy" id="419477"/>
    <lineage>
        <taxon>Bacteria</taxon>
        <taxon>Bacillati</taxon>
        <taxon>Actinomycetota</taxon>
        <taxon>Actinomycetes</taxon>
        <taxon>Mycobacteriales</taxon>
        <taxon>Nocardiaceae</taxon>
        <taxon>Nocardia</taxon>
    </lineage>
</organism>
<evidence type="ECO:0000313" key="7">
    <source>
        <dbReference type="EMBL" id="NKY34980.1"/>
    </source>
</evidence>
<evidence type="ECO:0000256" key="2">
    <source>
        <dbReference type="ARBA" id="ARBA00022723"/>
    </source>
</evidence>
<evidence type="ECO:0000256" key="3">
    <source>
        <dbReference type="ARBA" id="ARBA00023002"/>
    </source>
</evidence>
<reference evidence="7 8" key="1">
    <citation type="submission" date="2020-04" db="EMBL/GenBank/DDBJ databases">
        <title>MicrobeNet Type strains.</title>
        <authorList>
            <person name="Nicholson A.C."/>
        </authorList>
    </citation>
    <scope>NUCLEOTIDE SEQUENCE [LARGE SCALE GENOMIC DNA]</scope>
    <source>
        <strain evidence="7 8">DSM 45078</strain>
    </source>
</reference>
<dbReference type="PROSITE" id="PS51085">
    <property type="entry name" value="2FE2S_FER_2"/>
    <property type="match status" value="1"/>
</dbReference>
<dbReference type="PANTHER" id="PTHR44379:SF8">
    <property type="entry name" value="XANTHINE DEHYDROGENASE IRON-SULFUR-BINDING SUBUNIT XDHC-RELATED"/>
    <property type="match status" value="1"/>
</dbReference>
<dbReference type="PANTHER" id="PTHR44379">
    <property type="entry name" value="OXIDOREDUCTASE WITH IRON-SULFUR SUBUNIT"/>
    <property type="match status" value="1"/>
</dbReference>
<keyword evidence="2" id="KW-0479">Metal-binding</keyword>
<dbReference type="InterPro" id="IPR051452">
    <property type="entry name" value="Diverse_Oxidoreductases"/>
</dbReference>
<dbReference type="EMBL" id="JAAXOO010000004">
    <property type="protein sequence ID" value="NKY34980.1"/>
    <property type="molecule type" value="Genomic_DNA"/>
</dbReference>
<gene>
    <name evidence="7" type="ORF">HGA13_18155</name>
</gene>
<keyword evidence="1" id="KW-0001">2Fe-2S</keyword>
<evidence type="ECO:0000313" key="8">
    <source>
        <dbReference type="Proteomes" id="UP000565715"/>
    </source>
</evidence>
<evidence type="ECO:0000256" key="5">
    <source>
        <dbReference type="ARBA" id="ARBA00023014"/>
    </source>
</evidence>
<name>A0A846XJZ7_9NOCA</name>
<keyword evidence="3" id="KW-0560">Oxidoreductase</keyword>